<feature type="repeat" description="ANK" evidence="3">
    <location>
        <begin position="99"/>
        <end position="124"/>
    </location>
</feature>
<dbReference type="HOGENOM" id="CLU_000134_18_0_6"/>
<keyword evidence="1" id="KW-0677">Repeat</keyword>
<organism evidence="5 6">
    <name type="scientific">Thiorhodovibrio frisius</name>
    <dbReference type="NCBI Taxonomy" id="631362"/>
    <lineage>
        <taxon>Bacteria</taxon>
        <taxon>Pseudomonadati</taxon>
        <taxon>Pseudomonadota</taxon>
        <taxon>Gammaproteobacteria</taxon>
        <taxon>Chromatiales</taxon>
        <taxon>Chromatiaceae</taxon>
        <taxon>Thiorhodovibrio</taxon>
    </lineage>
</organism>
<dbReference type="PROSITE" id="PS50297">
    <property type="entry name" value="ANK_REP_REGION"/>
    <property type="match status" value="3"/>
</dbReference>
<accession>H8Z614</accession>
<evidence type="ECO:0000313" key="6">
    <source>
        <dbReference type="Proteomes" id="UP000002964"/>
    </source>
</evidence>
<evidence type="ECO:0000256" key="3">
    <source>
        <dbReference type="PROSITE-ProRule" id="PRU00023"/>
    </source>
</evidence>
<sequence>MIPAPLSSFVARALLVAGLLTALVLAACGEPPQPTTNLYRAVHSGDLDQIKRHLFWGTDVNQPGPDGRYPLQVAVADGRVVIARELLDHGASMDVRDQLGHTPLYVALANGRVPAAELLMERGARDDPQVLLRQLVVEDRLDRDTLALLVSRGVDLNALGPEGLAPLHQAVANDNLKMTKWLLQEEADVNLVTDSGATALDLALAAEADPNLILLLQQYGAQQ</sequence>
<evidence type="ECO:0000313" key="5">
    <source>
        <dbReference type="EMBL" id="EIC20664.1"/>
    </source>
</evidence>
<dbReference type="SUPFAM" id="SSF48403">
    <property type="entry name" value="Ankyrin repeat"/>
    <property type="match status" value="1"/>
</dbReference>
<evidence type="ECO:0000256" key="4">
    <source>
        <dbReference type="SAM" id="SignalP"/>
    </source>
</evidence>
<evidence type="ECO:0000256" key="2">
    <source>
        <dbReference type="ARBA" id="ARBA00023043"/>
    </source>
</evidence>
<dbReference type="Pfam" id="PF12796">
    <property type="entry name" value="Ank_2"/>
    <property type="match status" value="1"/>
</dbReference>
<dbReference type="InterPro" id="IPR002110">
    <property type="entry name" value="Ankyrin_rpt"/>
</dbReference>
<dbReference type="EMBL" id="JH603170">
    <property type="protein sequence ID" value="EIC20664.1"/>
    <property type="molecule type" value="Genomic_DNA"/>
</dbReference>
<gene>
    <name evidence="5" type="ORF">Thi970DRAFT_04318</name>
</gene>
<evidence type="ECO:0000256" key="1">
    <source>
        <dbReference type="ARBA" id="ARBA00022737"/>
    </source>
</evidence>
<protein>
    <submittedName>
        <fullName evidence="5">Ankyrin repeat-containing protein</fullName>
    </submittedName>
</protein>
<dbReference type="Proteomes" id="UP000002964">
    <property type="component" value="Unassembled WGS sequence"/>
</dbReference>
<keyword evidence="6" id="KW-1185">Reference proteome</keyword>
<reference evidence="6" key="1">
    <citation type="submission" date="2011-06" db="EMBL/GenBank/DDBJ databases">
        <authorList>
            <consortium name="US DOE Joint Genome Institute (JGI-PGF)"/>
            <person name="Lucas S."/>
            <person name="Han J."/>
            <person name="Lapidus A."/>
            <person name="Cheng J.-F."/>
            <person name="Goodwin L."/>
            <person name="Pitluck S."/>
            <person name="Peters L."/>
            <person name="Land M.L."/>
            <person name="Hauser L."/>
            <person name="Vogl K."/>
            <person name="Liu Z."/>
            <person name="Overmann J."/>
            <person name="Frigaard N.-U."/>
            <person name="Bryant D.A."/>
            <person name="Woyke T.J."/>
        </authorList>
    </citation>
    <scope>NUCLEOTIDE SEQUENCE [LARGE SCALE GENOMIC DNA]</scope>
    <source>
        <strain evidence="6">970</strain>
    </source>
</reference>
<proteinExistence type="predicted"/>
<dbReference type="Pfam" id="PF13857">
    <property type="entry name" value="Ank_5"/>
    <property type="match status" value="1"/>
</dbReference>
<dbReference type="PROSITE" id="PS50088">
    <property type="entry name" value="ANK_REPEAT"/>
    <property type="match status" value="3"/>
</dbReference>
<feature type="signal peptide" evidence="4">
    <location>
        <begin position="1"/>
        <end position="26"/>
    </location>
</feature>
<keyword evidence="4" id="KW-0732">Signal</keyword>
<feature type="repeat" description="ANK" evidence="3">
    <location>
        <begin position="66"/>
        <end position="98"/>
    </location>
</feature>
<dbReference type="STRING" id="631362.Thi970DRAFT_04318"/>
<dbReference type="eggNOG" id="COG0666">
    <property type="taxonomic scope" value="Bacteria"/>
</dbReference>
<dbReference type="SMART" id="SM00248">
    <property type="entry name" value="ANK"/>
    <property type="match status" value="3"/>
</dbReference>
<feature type="repeat" description="ANK" evidence="3">
    <location>
        <begin position="162"/>
        <end position="194"/>
    </location>
</feature>
<dbReference type="Gene3D" id="1.25.40.20">
    <property type="entry name" value="Ankyrin repeat-containing domain"/>
    <property type="match status" value="2"/>
</dbReference>
<dbReference type="PANTHER" id="PTHR24171">
    <property type="entry name" value="ANKYRIN REPEAT DOMAIN-CONTAINING PROTEIN 39-RELATED"/>
    <property type="match status" value="1"/>
</dbReference>
<dbReference type="OrthoDB" id="264542at2"/>
<name>H8Z614_9GAMM</name>
<keyword evidence="2 3" id="KW-0040">ANK repeat</keyword>
<dbReference type="PANTHER" id="PTHR24171:SF9">
    <property type="entry name" value="ANKYRIN REPEAT DOMAIN-CONTAINING PROTEIN 39"/>
    <property type="match status" value="1"/>
</dbReference>
<feature type="chain" id="PRO_5003618092" evidence="4">
    <location>
        <begin position="27"/>
        <end position="223"/>
    </location>
</feature>
<dbReference type="RefSeq" id="WP_009151067.1">
    <property type="nucleotide sequence ID" value="NZ_CP121471.1"/>
</dbReference>
<dbReference type="AlphaFoldDB" id="H8Z614"/>
<reference evidence="5 6" key="2">
    <citation type="submission" date="2011-11" db="EMBL/GenBank/DDBJ databases">
        <authorList>
            <consortium name="US DOE Joint Genome Institute"/>
            <person name="Lucas S."/>
            <person name="Han J."/>
            <person name="Lapidus A."/>
            <person name="Cheng J.-F."/>
            <person name="Goodwin L."/>
            <person name="Pitluck S."/>
            <person name="Peters L."/>
            <person name="Ovchinnikova G."/>
            <person name="Zhang X."/>
            <person name="Detter J.C."/>
            <person name="Han C."/>
            <person name="Tapia R."/>
            <person name="Land M."/>
            <person name="Hauser L."/>
            <person name="Kyrpides N."/>
            <person name="Ivanova N."/>
            <person name="Pagani I."/>
            <person name="Vogl K."/>
            <person name="Liu Z."/>
            <person name="Overmann J."/>
            <person name="Frigaard N.-U."/>
            <person name="Bryant D."/>
            <person name="Woyke T."/>
        </authorList>
    </citation>
    <scope>NUCLEOTIDE SEQUENCE [LARGE SCALE GENOMIC DNA]</scope>
    <source>
        <strain evidence="5 6">970</strain>
    </source>
</reference>
<dbReference type="InterPro" id="IPR036770">
    <property type="entry name" value="Ankyrin_rpt-contain_sf"/>
</dbReference>